<dbReference type="InterPro" id="IPR001357">
    <property type="entry name" value="BRCT_dom"/>
</dbReference>
<evidence type="ECO:0000256" key="1">
    <source>
        <dbReference type="ARBA" id="ARBA00004123"/>
    </source>
</evidence>
<dbReference type="SUPFAM" id="SSF46689">
    <property type="entry name" value="Homeodomain-like"/>
    <property type="match status" value="1"/>
</dbReference>
<gene>
    <name evidence="14" type="ORF">BDY17DRAFT_344361</name>
</gene>
<evidence type="ECO:0000256" key="4">
    <source>
        <dbReference type="ARBA" id="ARBA00017805"/>
    </source>
</evidence>
<evidence type="ECO:0000259" key="13">
    <source>
        <dbReference type="PROSITE" id="PS50172"/>
    </source>
</evidence>
<dbReference type="PROSITE" id="PS50172">
    <property type="entry name" value="BRCT"/>
    <property type="match status" value="1"/>
</dbReference>
<evidence type="ECO:0000256" key="2">
    <source>
        <dbReference type="ARBA" id="ARBA00004574"/>
    </source>
</evidence>
<evidence type="ECO:0000256" key="7">
    <source>
        <dbReference type="ARBA" id="ARBA00023015"/>
    </source>
</evidence>
<feature type="compositionally biased region" description="Basic and acidic residues" evidence="12">
    <location>
        <begin position="436"/>
        <end position="445"/>
    </location>
</feature>
<evidence type="ECO:0000256" key="5">
    <source>
        <dbReference type="ARBA" id="ARBA00022454"/>
    </source>
</evidence>
<feature type="region of interest" description="Disordered" evidence="12">
    <location>
        <begin position="766"/>
        <end position="796"/>
    </location>
</feature>
<feature type="compositionally biased region" description="Polar residues" evidence="12">
    <location>
        <begin position="927"/>
        <end position="939"/>
    </location>
</feature>
<dbReference type="CDD" id="cd11655">
    <property type="entry name" value="rap1_myb-like"/>
    <property type="match status" value="1"/>
</dbReference>
<evidence type="ECO:0000256" key="6">
    <source>
        <dbReference type="ARBA" id="ARBA00022895"/>
    </source>
</evidence>
<dbReference type="OrthoDB" id="435460at2759"/>
<keyword evidence="5" id="KW-0158">Chromosome</keyword>
<keyword evidence="10" id="KW-0539">Nucleus</keyword>
<reference evidence="14" key="1">
    <citation type="journal article" date="2020" name="Stud. Mycol.">
        <title>101 Dothideomycetes genomes: a test case for predicting lifestyles and emergence of pathogens.</title>
        <authorList>
            <person name="Haridas S."/>
            <person name="Albert R."/>
            <person name="Binder M."/>
            <person name="Bloem J."/>
            <person name="Labutti K."/>
            <person name="Salamov A."/>
            <person name="Andreopoulos B."/>
            <person name="Baker S."/>
            <person name="Barry K."/>
            <person name="Bills G."/>
            <person name="Bluhm B."/>
            <person name="Cannon C."/>
            <person name="Castanera R."/>
            <person name="Culley D."/>
            <person name="Daum C."/>
            <person name="Ezra D."/>
            <person name="Gonzalez J."/>
            <person name="Henrissat B."/>
            <person name="Kuo A."/>
            <person name="Liang C."/>
            <person name="Lipzen A."/>
            <person name="Lutzoni F."/>
            <person name="Magnuson J."/>
            <person name="Mondo S."/>
            <person name="Nolan M."/>
            <person name="Ohm R."/>
            <person name="Pangilinan J."/>
            <person name="Park H.-J."/>
            <person name="Ramirez L."/>
            <person name="Alfaro M."/>
            <person name="Sun H."/>
            <person name="Tritt A."/>
            <person name="Yoshinaga Y."/>
            <person name="Zwiers L.-H."/>
            <person name="Turgeon B."/>
            <person name="Goodwin S."/>
            <person name="Spatafora J."/>
            <person name="Crous P."/>
            <person name="Grigoriev I."/>
        </authorList>
    </citation>
    <scope>NUCLEOTIDE SEQUENCE</scope>
    <source>
        <strain evidence="14">CBS 113389</strain>
    </source>
</reference>
<keyword evidence="9" id="KW-0804">Transcription</keyword>
<comment type="similarity">
    <text evidence="3">Belongs to the RAP1 family.</text>
</comment>
<dbReference type="Pfam" id="PF08914">
    <property type="entry name" value="Myb_Rap1"/>
    <property type="match status" value="1"/>
</dbReference>
<evidence type="ECO:0000313" key="14">
    <source>
        <dbReference type="EMBL" id="KAF2485530.1"/>
    </source>
</evidence>
<protein>
    <recommendedName>
        <fullName evidence="4">Telomeric repeat-binding factor 2-interacting protein 1</fullName>
    </recommendedName>
    <alternativeName>
        <fullName evidence="11">Repressor/activator protein 1 homolog</fullName>
    </alternativeName>
</protein>
<dbReference type="EMBL" id="MU001633">
    <property type="protein sequence ID" value="KAF2485530.1"/>
    <property type="molecule type" value="Genomic_DNA"/>
</dbReference>
<keyword evidence="15" id="KW-1185">Reference proteome</keyword>
<dbReference type="InterPro" id="IPR039595">
    <property type="entry name" value="TE2IP/Rap1"/>
</dbReference>
<dbReference type="Pfam" id="PF16589">
    <property type="entry name" value="BRCT_2"/>
    <property type="match status" value="1"/>
</dbReference>
<feature type="compositionally biased region" description="Polar residues" evidence="12">
    <location>
        <begin position="501"/>
        <end position="513"/>
    </location>
</feature>
<feature type="compositionally biased region" description="Low complexity" evidence="12">
    <location>
        <begin position="775"/>
        <end position="790"/>
    </location>
</feature>
<feature type="region of interest" description="Disordered" evidence="12">
    <location>
        <begin position="642"/>
        <end position="689"/>
    </location>
</feature>
<keyword evidence="8" id="KW-0010">Activator</keyword>
<dbReference type="Proteomes" id="UP000799767">
    <property type="component" value="Unassembled WGS sequence"/>
</dbReference>
<dbReference type="InterPro" id="IPR009057">
    <property type="entry name" value="Homeodomain-like_sf"/>
</dbReference>
<dbReference type="InterPro" id="IPR038104">
    <property type="entry name" value="Rap1_C_sf"/>
</dbReference>
<dbReference type="InterPro" id="IPR015010">
    <property type="entry name" value="TERF2IP_Myb"/>
</dbReference>
<accession>A0A6A6PZG6</accession>
<sequence length="1053" mass="115892">MAAGKVAIANANQHTPSVGDLFHGLKFFLVQRVPQRSAFIQKIESNGGRVVKLDTQADHIIADHFRQDCPPGSLSYSFIDTAIADGRLPDPSGHAAGAPVGTIRAAGSGIPAKSTRTAFTAEDDRVLWEWVQTSLGKGSIKGNNIYKDLEKVNSRHTYQAWRDRYIKKLMDRPPPDGVRLTVSANAPPTPPIAQDEDADVALDPPAPLRSAGSEAAVSADQPEAITEPSDPLHHEDRQTVEAEQPTQDIGDNVDLERKQSREETGQSESILPGRDATPVRRAEGVDQADLDMLLEVASDIERIDPDRKREAWEKWSETHPQHTARAWHRIWRKFVRPILLRGRNKERLEEVAHPDESQPNEQPLTSPSRNKIKPSTSPKRKRDTQMSQSPGVEPNKRPRTTQAPMADRTLSTQRQEAPTLPSTSANPPDVSPTELPRSDSEEAAARDNTLTRQAAESNKGMALVVSEGYATALPGLNEAQGSSGAFRSFLPTSDAMRAADQQLQRESFGQQFQRSEDQGLPSGGTQQLDGHVEIPTTSRLAREESIQPSNASAHLLTEENLASQQAQHTSRRGIDLPEDDDGRDAELQDEYIRFLQAVTKTHDQPAVQDPELPSGASLGVDYTDSGLIDVTMSSQRELDEAFEAAINWPESPKPPSRDGPQHASLGFETQIAYPELPMHQGEVERLQDRDQTAVPADPLNHHQSQTGKNVEATSYVIVGEGRTSSVPPTRADRDDASLGRLSNHQVDGFAVDFSVGDRKGGALAGKDVDADEIASQSSRSSFASSSSEEPSNLHNTQHLRVNVFETQDILNFETQLPDFDMPLPPDSDGDVAENDAAAMLGALKRGWTAGEDDVLLRGTEEGMNASQIIRTYGLARSQSAVRNRRKLLAEQFTANRASNSPPSDASLERDRSDDGFEREPGLRRSAMANSQRDLSNTQEIAHGDMDDYIENRKVTYGSDEQAIIEALKRTSMRWELADLVLLDAKTGRGLPSDIPGIWSLQEDAVLESGDARGLRLLEEKHTWEECERRMEFLQQLREEDEPEGIESSDEGFE</sequence>
<dbReference type="GO" id="GO:0070187">
    <property type="term" value="C:shelterin complex"/>
    <property type="evidence" value="ECO:0007669"/>
    <property type="project" value="TreeGrafter"/>
</dbReference>
<feature type="region of interest" description="Disordered" evidence="12">
    <location>
        <begin position="892"/>
        <end position="943"/>
    </location>
</feature>
<dbReference type="GO" id="GO:0031848">
    <property type="term" value="P:protection from non-homologous end joining at telomere"/>
    <property type="evidence" value="ECO:0007669"/>
    <property type="project" value="TreeGrafter"/>
</dbReference>
<dbReference type="Pfam" id="PF11626">
    <property type="entry name" value="Rap1_C"/>
    <property type="match status" value="1"/>
</dbReference>
<dbReference type="RefSeq" id="XP_033592099.1">
    <property type="nucleotide sequence ID" value="XM_033738057.1"/>
</dbReference>
<feature type="compositionally biased region" description="Basic and acidic residues" evidence="12">
    <location>
        <begin position="230"/>
        <end position="240"/>
    </location>
</feature>
<evidence type="ECO:0000256" key="12">
    <source>
        <dbReference type="SAM" id="MobiDB-lite"/>
    </source>
</evidence>
<dbReference type="PANTHER" id="PTHR16466:SF6">
    <property type="entry name" value="TELOMERIC REPEAT-BINDING FACTOR 2-INTERACTING PROTEIN 1"/>
    <property type="match status" value="1"/>
</dbReference>
<evidence type="ECO:0000256" key="8">
    <source>
        <dbReference type="ARBA" id="ARBA00023159"/>
    </source>
</evidence>
<comment type="subcellular location">
    <subcellularLocation>
        <location evidence="2">Chromosome</location>
        <location evidence="2">Telomere</location>
    </subcellularLocation>
    <subcellularLocation>
        <location evidence="1">Nucleus</location>
    </subcellularLocation>
</comment>
<feature type="domain" description="BRCT" evidence="13">
    <location>
        <begin position="17"/>
        <end position="63"/>
    </location>
</feature>
<evidence type="ECO:0000313" key="15">
    <source>
        <dbReference type="Proteomes" id="UP000799767"/>
    </source>
</evidence>
<keyword evidence="6" id="KW-0779">Telomere</keyword>
<organism evidence="14 15">
    <name type="scientific">Neohortaea acidophila</name>
    <dbReference type="NCBI Taxonomy" id="245834"/>
    <lineage>
        <taxon>Eukaryota</taxon>
        <taxon>Fungi</taxon>
        <taxon>Dikarya</taxon>
        <taxon>Ascomycota</taxon>
        <taxon>Pezizomycotina</taxon>
        <taxon>Dothideomycetes</taxon>
        <taxon>Dothideomycetidae</taxon>
        <taxon>Mycosphaerellales</taxon>
        <taxon>Teratosphaeriaceae</taxon>
        <taxon>Neohortaea</taxon>
    </lineage>
</organism>
<feature type="compositionally biased region" description="Basic and acidic residues" evidence="12">
    <location>
        <begin position="906"/>
        <end position="922"/>
    </location>
</feature>
<dbReference type="GO" id="GO:0042162">
    <property type="term" value="F:telomeric DNA binding"/>
    <property type="evidence" value="ECO:0007669"/>
    <property type="project" value="TreeGrafter"/>
</dbReference>
<dbReference type="GeneID" id="54479059"/>
<dbReference type="InterPro" id="IPR021661">
    <property type="entry name" value="Rap1_C"/>
</dbReference>
<feature type="compositionally biased region" description="Basic and acidic residues" evidence="12">
    <location>
        <begin position="254"/>
        <end position="264"/>
    </location>
</feature>
<name>A0A6A6PZG6_9PEZI</name>
<dbReference type="Gene3D" id="1.10.10.2170">
    <property type="match status" value="1"/>
</dbReference>
<feature type="region of interest" description="Disordered" evidence="12">
    <location>
        <begin position="171"/>
        <end position="287"/>
    </location>
</feature>
<dbReference type="GO" id="GO:0010833">
    <property type="term" value="P:telomere maintenance via telomere lengthening"/>
    <property type="evidence" value="ECO:0007669"/>
    <property type="project" value="TreeGrafter"/>
</dbReference>
<feature type="region of interest" description="Disordered" evidence="12">
    <location>
        <begin position="496"/>
        <end position="588"/>
    </location>
</feature>
<keyword evidence="7" id="KW-0805">Transcription regulation</keyword>
<feature type="compositionally biased region" description="Polar residues" evidence="12">
    <location>
        <begin position="357"/>
        <end position="377"/>
    </location>
</feature>
<evidence type="ECO:0000256" key="9">
    <source>
        <dbReference type="ARBA" id="ARBA00023163"/>
    </source>
</evidence>
<dbReference type="SUPFAM" id="SSF52113">
    <property type="entry name" value="BRCT domain"/>
    <property type="match status" value="1"/>
</dbReference>
<dbReference type="AlphaFoldDB" id="A0A6A6PZG6"/>
<dbReference type="Gene3D" id="1.10.10.60">
    <property type="entry name" value="Homeodomain-like"/>
    <property type="match status" value="1"/>
</dbReference>
<dbReference type="InterPro" id="IPR036420">
    <property type="entry name" value="BRCT_dom_sf"/>
</dbReference>
<feature type="compositionally biased region" description="Polar residues" evidence="12">
    <location>
        <begin position="409"/>
        <end position="426"/>
    </location>
</feature>
<evidence type="ECO:0000256" key="11">
    <source>
        <dbReference type="ARBA" id="ARBA00032471"/>
    </source>
</evidence>
<feature type="compositionally biased region" description="Polar residues" evidence="12">
    <location>
        <begin position="892"/>
        <end position="903"/>
    </location>
</feature>
<evidence type="ECO:0000256" key="10">
    <source>
        <dbReference type="ARBA" id="ARBA00023242"/>
    </source>
</evidence>
<dbReference type="PANTHER" id="PTHR16466">
    <property type="entry name" value="TELOMERE REPEAT-BINDING FACTOR 2-INTERACTING PROTEIN 1"/>
    <property type="match status" value="1"/>
</dbReference>
<proteinExistence type="inferred from homology"/>
<feature type="region of interest" description="Disordered" evidence="12">
    <location>
        <begin position="349"/>
        <end position="459"/>
    </location>
</feature>
<evidence type="ECO:0000256" key="3">
    <source>
        <dbReference type="ARBA" id="ARBA00010467"/>
    </source>
</evidence>